<dbReference type="InterPro" id="IPR050496">
    <property type="entry name" value="SNF2_RAD54_helicase_repair"/>
</dbReference>
<dbReference type="GeneID" id="43611518"/>
<gene>
    <name evidence="5" type="ORF">CGGC5_v017029</name>
</gene>
<dbReference type="InterPro" id="IPR000330">
    <property type="entry name" value="SNF2_N"/>
</dbReference>
<evidence type="ECO:0000313" key="5">
    <source>
        <dbReference type="EMBL" id="KAF4473878.1"/>
    </source>
</evidence>
<feature type="compositionally biased region" description="Basic and acidic residues" evidence="3">
    <location>
        <begin position="39"/>
        <end position="63"/>
    </location>
</feature>
<comment type="caution">
    <text evidence="5">The sequence shown here is derived from an EMBL/GenBank/DDBJ whole genome shotgun (WGS) entry which is preliminary data.</text>
</comment>
<name>A0A7J6IC15_COLFN</name>
<evidence type="ECO:0000259" key="4">
    <source>
        <dbReference type="SMART" id="SM00487"/>
    </source>
</evidence>
<dbReference type="InParanoid" id="A0A7J6IC15"/>
<feature type="domain" description="Helicase ATP-binding" evidence="4">
    <location>
        <begin position="424"/>
        <end position="716"/>
    </location>
</feature>
<dbReference type="AlphaFoldDB" id="A0A7J6IC15"/>
<evidence type="ECO:0000256" key="1">
    <source>
        <dbReference type="ARBA" id="ARBA00022741"/>
    </source>
</evidence>
<evidence type="ECO:0000313" key="6">
    <source>
        <dbReference type="Proteomes" id="UP000011096"/>
    </source>
</evidence>
<keyword evidence="6" id="KW-1185">Reference proteome</keyword>
<feature type="region of interest" description="Disordered" evidence="3">
    <location>
        <begin position="245"/>
        <end position="384"/>
    </location>
</feature>
<dbReference type="RefSeq" id="XP_066006765.1">
    <property type="nucleotide sequence ID" value="XM_066153704.1"/>
</dbReference>
<dbReference type="Proteomes" id="UP000011096">
    <property type="component" value="Unassembled WGS sequence"/>
</dbReference>
<evidence type="ECO:0000256" key="2">
    <source>
        <dbReference type="ARBA" id="ARBA00022840"/>
    </source>
</evidence>
<dbReference type="InterPro" id="IPR014001">
    <property type="entry name" value="Helicase_ATP-bd"/>
</dbReference>
<dbReference type="InterPro" id="IPR027417">
    <property type="entry name" value="P-loop_NTPase"/>
</dbReference>
<reference evidence="5 6" key="2">
    <citation type="submission" date="2020-04" db="EMBL/GenBank/DDBJ databases">
        <title>Genome sequencing and assembly of multiple isolates from the Colletotrichum gloeosporioides species complex.</title>
        <authorList>
            <person name="Gan P."/>
            <person name="Shirasu K."/>
        </authorList>
    </citation>
    <scope>NUCLEOTIDE SEQUENCE [LARGE SCALE GENOMIC DNA]</scope>
    <source>
        <strain evidence="5 6">Nara gc5</strain>
    </source>
</reference>
<feature type="region of interest" description="Disordered" evidence="3">
    <location>
        <begin position="1"/>
        <end position="65"/>
    </location>
</feature>
<feature type="compositionally biased region" description="Basic and acidic residues" evidence="3">
    <location>
        <begin position="280"/>
        <end position="298"/>
    </location>
</feature>
<evidence type="ECO:0000256" key="3">
    <source>
        <dbReference type="SAM" id="MobiDB-lite"/>
    </source>
</evidence>
<sequence>MSPTWILLPESATRKAQKPEDKSLRCLLLDPGNQGATDAIEKPRMMKDPQADRNAQEHQDHPQMKGNAGTYRIEVLPFIDVEFADQRTPIESSGAESRRHAAMSLFLKRPSSFGWYLSHPLLAAEFSFRKFRRIAKRFPNFDKSATLFSVELPRRGVVVDKGIIGDEHDFGYAVGRMLSITGTSLSFRHDGLQYHISCKLQDGRPETTNYRPFAATKDAELLPADNVPATTAGSQEGINLDGTETVHETTSSNTNNHPQEDPPENQLSLPKPDVPNDDAESPRPHSETSVHSPPRSEEQVISEPVVITIPDDEENKPADEGDKPADEGDKPADEGDKPADEEDMLCEEEDKPGDDEDKPGNDEDKPGDDEDKPGDDEDKRDETVSKLMRCRDDAKNWPSACEFFNHDPSVISHKPEEGVVITGAKQTLLPFQATDVYLILLLVTCKEKDLRRFGALLAHEMGLGKTRICQAVQQYKIATTGCDGGALVVVPANLVSETEAKAMDFFEPSFKMVFGGEEVTFNGMVITTWEKEKVKFDLSPEMELGLAEWEIDEETEYTDTRQAQPTDFWGDPTILLKRAGITLTAVPPDPVAGRLPASLFMVVSRTMTQTKARWENHWARILTVHTYDNEWRTVTVRGSMCWGLVVADEVHEYRSLDSGQAKSLLGIISRQSKKPWVLSLSDTPVLDSISNLAFPFALMMGLPSLQQAENFRRDLKRLDTQLTSGSEGNAEITRTLRGFIFRSSASSFLGNALMEKPEG</sequence>
<feature type="compositionally biased region" description="Acidic residues" evidence="3">
    <location>
        <begin position="365"/>
        <end position="379"/>
    </location>
</feature>
<feature type="compositionally biased region" description="Polar residues" evidence="3">
    <location>
        <begin position="248"/>
        <end position="257"/>
    </location>
</feature>
<feature type="compositionally biased region" description="Basic and acidic residues" evidence="3">
    <location>
        <begin position="315"/>
        <end position="338"/>
    </location>
</feature>
<dbReference type="PANTHER" id="PTHR45629:SF7">
    <property type="entry name" value="DNA EXCISION REPAIR PROTEIN ERCC-6-RELATED"/>
    <property type="match status" value="1"/>
</dbReference>
<dbReference type="Pfam" id="PF00176">
    <property type="entry name" value="SNF2-rel_dom"/>
    <property type="match status" value="1"/>
</dbReference>
<dbReference type="InterPro" id="IPR038718">
    <property type="entry name" value="SNF2-like_sf"/>
</dbReference>
<keyword evidence="2" id="KW-0067">ATP-binding</keyword>
<dbReference type="SMART" id="SM00487">
    <property type="entry name" value="DEXDc"/>
    <property type="match status" value="1"/>
</dbReference>
<reference evidence="5 6" key="1">
    <citation type="submission" date="2012-08" db="EMBL/GenBank/DDBJ databases">
        <authorList>
            <person name="Gan P.H.P."/>
            <person name="Ikeda K."/>
            <person name="Irieda H."/>
            <person name="Narusaka M."/>
            <person name="O'Connell R.J."/>
            <person name="Narusaka Y."/>
            <person name="Takano Y."/>
            <person name="Kubo Y."/>
            <person name="Shirasu K."/>
        </authorList>
    </citation>
    <scope>NUCLEOTIDE SEQUENCE [LARGE SCALE GENOMIC DNA]</scope>
    <source>
        <strain evidence="5 6">Nara gc5</strain>
    </source>
</reference>
<dbReference type="EMBL" id="ANPB02000011">
    <property type="protein sequence ID" value="KAF4473878.1"/>
    <property type="molecule type" value="Genomic_DNA"/>
</dbReference>
<organism evidence="5 6">
    <name type="scientific">Colletotrichum fructicola (strain Nara gc5)</name>
    <name type="common">Anthracnose fungus</name>
    <name type="synonym">Colletotrichum gloeosporioides (strain Nara gc5)</name>
    <dbReference type="NCBI Taxonomy" id="1213859"/>
    <lineage>
        <taxon>Eukaryota</taxon>
        <taxon>Fungi</taxon>
        <taxon>Dikarya</taxon>
        <taxon>Ascomycota</taxon>
        <taxon>Pezizomycotina</taxon>
        <taxon>Sordariomycetes</taxon>
        <taxon>Hypocreomycetidae</taxon>
        <taxon>Glomerellales</taxon>
        <taxon>Glomerellaceae</taxon>
        <taxon>Colletotrichum</taxon>
        <taxon>Colletotrichum gloeosporioides species complex</taxon>
    </lineage>
</organism>
<dbReference type="OrthoDB" id="4161342at2759"/>
<dbReference type="SUPFAM" id="SSF52540">
    <property type="entry name" value="P-loop containing nucleoside triphosphate hydrolases"/>
    <property type="match status" value="1"/>
</dbReference>
<accession>A0A7J6IC15</accession>
<feature type="compositionally biased region" description="Acidic residues" evidence="3">
    <location>
        <begin position="339"/>
        <end position="357"/>
    </location>
</feature>
<keyword evidence="1" id="KW-0547">Nucleotide-binding</keyword>
<proteinExistence type="predicted"/>
<protein>
    <recommendedName>
        <fullName evidence="4">Helicase ATP-binding domain-containing protein</fullName>
    </recommendedName>
</protein>
<dbReference type="GO" id="GO:0005524">
    <property type="term" value="F:ATP binding"/>
    <property type="evidence" value="ECO:0007669"/>
    <property type="project" value="InterPro"/>
</dbReference>
<dbReference type="PANTHER" id="PTHR45629">
    <property type="entry name" value="SNF2/RAD54 FAMILY MEMBER"/>
    <property type="match status" value="1"/>
</dbReference>
<dbReference type="Gene3D" id="3.40.50.10810">
    <property type="entry name" value="Tandem AAA-ATPase domain"/>
    <property type="match status" value="1"/>
</dbReference>